<protein>
    <submittedName>
        <fullName evidence="2">Uncharacterized protein</fullName>
    </submittedName>
</protein>
<feature type="region of interest" description="Disordered" evidence="1">
    <location>
        <begin position="42"/>
        <end position="83"/>
    </location>
</feature>
<proteinExistence type="predicted"/>
<evidence type="ECO:0000313" key="3">
    <source>
        <dbReference type="Proteomes" id="UP001291623"/>
    </source>
</evidence>
<feature type="region of interest" description="Disordered" evidence="1">
    <location>
        <begin position="97"/>
        <end position="166"/>
    </location>
</feature>
<comment type="caution">
    <text evidence="2">The sequence shown here is derived from an EMBL/GenBank/DDBJ whole genome shotgun (WGS) entry which is preliminary data.</text>
</comment>
<dbReference type="Proteomes" id="UP001291623">
    <property type="component" value="Unassembled WGS sequence"/>
</dbReference>
<evidence type="ECO:0000256" key="1">
    <source>
        <dbReference type="SAM" id="MobiDB-lite"/>
    </source>
</evidence>
<name>A0AAE1RYD5_9SOLA</name>
<evidence type="ECO:0000313" key="2">
    <source>
        <dbReference type="EMBL" id="KAK4359509.1"/>
    </source>
</evidence>
<dbReference type="EMBL" id="JAVYJV010000011">
    <property type="protein sequence ID" value="KAK4359509.1"/>
    <property type="molecule type" value="Genomic_DNA"/>
</dbReference>
<dbReference type="AlphaFoldDB" id="A0AAE1RYD5"/>
<reference evidence="2" key="1">
    <citation type="submission" date="2023-12" db="EMBL/GenBank/DDBJ databases">
        <title>Genome assembly of Anisodus tanguticus.</title>
        <authorList>
            <person name="Wang Y.-J."/>
        </authorList>
    </citation>
    <scope>NUCLEOTIDE SEQUENCE</scope>
    <source>
        <strain evidence="2">KB-2021</strain>
        <tissue evidence="2">Leaf</tissue>
    </source>
</reference>
<gene>
    <name evidence="2" type="ORF">RND71_021738</name>
</gene>
<sequence length="166" mass="18528">MDETGVRSLLNANKSTVQDRCTASPVQTVAGKDITNPLMAVTLPKSESEEDNSSQNRRRLPRTFNEGSSSRTRITTAKKKKNKKIEKIVEETLARILERNTTQDLETEQDKHINPPISGQLPGDSQEQNQDTDFHSDTLDPNDAQDPNDYDSGMSFDSIALHNLDT</sequence>
<accession>A0AAE1RYD5</accession>
<keyword evidence="3" id="KW-1185">Reference proteome</keyword>
<organism evidence="2 3">
    <name type="scientific">Anisodus tanguticus</name>
    <dbReference type="NCBI Taxonomy" id="243964"/>
    <lineage>
        <taxon>Eukaryota</taxon>
        <taxon>Viridiplantae</taxon>
        <taxon>Streptophyta</taxon>
        <taxon>Embryophyta</taxon>
        <taxon>Tracheophyta</taxon>
        <taxon>Spermatophyta</taxon>
        <taxon>Magnoliopsida</taxon>
        <taxon>eudicotyledons</taxon>
        <taxon>Gunneridae</taxon>
        <taxon>Pentapetalae</taxon>
        <taxon>asterids</taxon>
        <taxon>lamiids</taxon>
        <taxon>Solanales</taxon>
        <taxon>Solanaceae</taxon>
        <taxon>Solanoideae</taxon>
        <taxon>Hyoscyameae</taxon>
        <taxon>Anisodus</taxon>
    </lineage>
</organism>